<dbReference type="SMART" id="SM00184">
    <property type="entry name" value="RING"/>
    <property type="match status" value="1"/>
</dbReference>
<keyword evidence="1" id="KW-0479">Metal-binding</keyword>
<evidence type="ECO:0000256" key="1">
    <source>
        <dbReference type="ARBA" id="ARBA00022723"/>
    </source>
</evidence>
<dbReference type="PROSITE" id="PS00518">
    <property type="entry name" value="ZF_RING_1"/>
    <property type="match status" value="1"/>
</dbReference>
<reference evidence="7" key="1">
    <citation type="submission" date="2018-11" db="EMBL/GenBank/DDBJ databases">
        <authorList>
            <person name="Alioto T."/>
            <person name="Alioto T."/>
        </authorList>
    </citation>
    <scope>NUCLEOTIDE SEQUENCE</scope>
</reference>
<sequence length="534" mass="60206">MASSINSHIVDITTCAICLEKLITPKYLPCLHTFCESCLHTYISAGIEKGKKQSIECPVCRTSLSAPVDNCSSEEWVRGLPLNFLIVGLLEKEKVQNPQKQCMVCQRMEVHSDASFVCTDCSDLLCPSCVKHHTASKLLCDHEIRPVEEVVSDLKTLKTFKNKCTEHKSKELELFCNDHETSCCSMCVSIYHRKCEKVVAIEDAASKFLASNKVADLRSELKKVDCDVKAIISNLEMQAGKLQTQFKDQQKELDEGFNNLVTMICNLKEKRTSEMLKHYNEAKDEIDFLKLGFENIDKKIKNEKQILETCVAEASETQVMLEVQKVYRNMNGHKSFISNQSANIKEYNLSFMKTDISRHLEKAFEIVYEQSKSQTTVKSCCTSILAVNRFETISGLNSSWSSKGVYAICFWMSQDIKLHGLLSYGCVDGQSICKVSATLKHNMRNLVVTSKHLDSRESELGLLKINFPEPVKLSAHTKYHVVVDMEGPSYRYGMNGKSKMVQNGIVFNFQNSKYSTHSTDTNSGQIPGLLFSVS</sequence>
<dbReference type="Pfam" id="PF08005">
    <property type="entry name" value="PHR"/>
    <property type="match status" value="1"/>
</dbReference>
<dbReference type="InterPro" id="IPR017907">
    <property type="entry name" value="Znf_RING_CS"/>
</dbReference>
<protein>
    <submittedName>
        <fullName evidence="7">Uncharacterized protein</fullName>
    </submittedName>
</protein>
<keyword evidence="2 4" id="KW-0863">Zinc-finger</keyword>
<proteinExistence type="predicted"/>
<name>A0A8B6HK25_MYTGA</name>
<dbReference type="PANTHER" id="PTHR25462">
    <property type="entry name" value="BONUS, ISOFORM C-RELATED"/>
    <property type="match status" value="1"/>
</dbReference>
<organism evidence="7 8">
    <name type="scientific">Mytilus galloprovincialis</name>
    <name type="common">Mediterranean mussel</name>
    <dbReference type="NCBI Taxonomy" id="29158"/>
    <lineage>
        <taxon>Eukaryota</taxon>
        <taxon>Metazoa</taxon>
        <taxon>Spiralia</taxon>
        <taxon>Lophotrochozoa</taxon>
        <taxon>Mollusca</taxon>
        <taxon>Bivalvia</taxon>
        <taxon>Autobranchia</taxon>
        <taxon>Pteriomorphia</taxon>
        <taxon>Mytilida</taxon>
        <taxon>Mytiloidea</taxon>
        <taxon>Mytilidae</taxon>
        <taxon>Mytilinae</taxon>
        <taxon>Mytilus</taxon>
    </lineage>
</organism>
<dbReference type="SUPFAM" id="SSF57845">
    <property type="entry name" value="B-box zinc-binding domain"/>
    <property type="match status" value="1"/>
</dbReference>
<dbReference type="Gene3D" id="3.30.160.60">
    <property type="entry name" value="Classic Zinc Finger"/>
    <property type="match status" value="1"/>
</dbReference>
<comment type="caution">
    <text evidence="7">The sequence shown here is derived from an EMBL/GenBank/DDBJ whole genome shotgun (WGS) entry which is preliminary data.</text>
</comment>
<evidence type="ECO:0000313" key="7">
    <source>
        <dbReference type="EMBL" id="VDI80174.1"/>
    </source>
</evidence>
<keyword evidence="3" id="KW-0862">Zinc</keyword>
<dbReference type="Pfam" id="PF00097">
    <property type="entry name" value="zf-C3HC4"/>
    <property type="match status" value="1"/>
</dbReference>
<dbReference type="AlphaFoldDB" id="A0A8B6HK25"/>
<evidence type="ECO:0000259" key="5">
    <source>
        <dbReference type="PROSITE" id="PS50089"/>
    </source>
</evidence>
<dbReference type="InterPro" id="IPR038648">
    <property type="entry name" value="PHR_sf"/>
</dbReference>
<feature type="domain" description="B box-type" evidence="6">
    <location>
        <begin position="159"/>
        <end position="201"/>
    </location>
</feature>
<evidence type="ECO:0000256" key="2">
    <source>
        <dbReference type="ARBA" id="ARBA00022771"/>
    </source>
</evidence>
<dbReference type="InterPro" id="IPR013083">
    <property type="entry name" value="Znf_RING/FYVE/PHD"/>
</dbReference>
<dbReference type="InterPro" id="IPR018957">
    <property type="entry name" value="Znf_C3HC4_RING-type"/>
</dbReference>
<evidence type="ECO:0000256" key="3">
    <source>
        <dbReference type="ARBA" id="ARBA00022833"/>
    </source>
</evidence>
<dbReference type="Proteomes" id="UP000596742">
    <property type="component" value="Unassembled WGS sequence"/>
</dbReference>
<accession>A0A8B6HK25</accession>
<dbReference type="SUPFAM" id="SSF57850">
    <property type="entry name" value="RING/U-box"/>
    <property type="match status" value="1"/>
</dbReference>
<evidence type="ECO:0000313" key="8">
    <source>
        <dbReference type="Proteomes" id="UP000596742"/>
    </source>
</evidence>
<dbReference type="EMBL" id="UYJE01010158">
    <property type="protein sequence ID" value="VDI80174.1"/>
    <property type="molecule type" value="Genomic_DNA"/>
</dbReference>
<dbReference type="InterPro" id="IPR000315">
    <property type="entry name" value="Znf_B-box"/>
</dbReference>
<dbReference type="Gene3D" id="3.30.40.10">
    <property type="entry name" value="Zinc/RING finger domain, C3HC4 (zinc finger)"/>
    <property type="match status" value="1"/>
</dbReference>
<dbReference type="Gene3D" id="2.60.120.820">
    <property type="entry name" value="PHR domain"/>
    <property type="match status" value="1"/>
</dbReference>
<feature type="domain" description="B box-type" evidence="6">
    <location>
        <begin position="100"/>
        <end position="147"/>
    </location>
</feature>
<evidence type="ECO:0000256" key="4">
    <source>
        <dbReference type="PROSITE-ProRule" id="PRU00024"/>
    </source>
</evidence>
<evidence type="ECO:0000259" key="6">
    <source>
        <dbReference type="PROSITE" id="PS50119"/>
    </source>
</evidence>
<dbReference type="InterPro" id="IPR001841">
    <property type="entry name" value="Znf_RING"/>
</dbReference>
<dbReference type="InterPro" id="IPR047153">
    <property type="entry name" value="TRIM45/56/19-like"/>
</dbReference>
<dbReference type="InterPro" id="IPR012983">
    <property type="entry name" value="PHR"/>
</dbReference>
<dbReference type="PANTHER" id="PTHR25462:SF296">
    <property type="entry name" value="MEIOTIC P26, ISOFORM F"/>
    <property type="match status" value="1"/>
</dbReference>
<feature type="domain" description="RING-type" evidence="5">
    <location>
        <begin position="15"/>
        <end position="61"/>
    </location>
</feature>
<dbReference type="PROSITE" id="PS50119">
    <property type="entry name" value="ZF_BBOX"/>
    <property type="match status" value="2"/>
</dbReference>
<gene>
    <name evidence="7" type="ORF">MGAL_10B063651</name>
</gene>
<dbReference type="OrthoDB" id="6101541at2759"/>
<dbReference type="GO" id="GO:0008270">
    <property type="term" value="F:zinc ion binding"/>
    <property type="evidence" value="ECO:0007669"/>
    <property type="project" value="UniProtKB-KW"/>
</dbReference>
<dbReference type="PROSITE" id="PS50089">
    <property type="entry name" value="ZF_RING_2"/>
    <property type="match status" value="1"/>
</dbReference>
<keyword evidence="8" id="KW-1185">Reference proteome</keyword>